<gene>
    <name evidence="8" type="ORF">SAMN05444390_105146</name>
</gene>
<dbReference type="CDD" id="cd14014">
    <property type="entry name" value="STKc_PknB_like"/>
    <property type="match status" value="1"/>
</dbReference>
<feature type="domain" description="Protein kinase" evidence="6">
    <location>
        <begin position="272"/>
        <end position="540"/>
    </location>
</feature>
<dbReference type="CDD" id="cd00143">
    <property type="entry name" value="PP2Cc"/>
    <property type="match status" value="1"/>
</dbReference>
<dbReference type="Gene3D" id="3.30.200.20">
    <property type="entry name" value="Phosphorylase Kinase, domain 1"/>
    <property type="match status" value="1"/>
</dbReference>
<dbReference type="GO" id="GO:0004674">
    <property type="term" value="F:protein serine/threonine kinase activity"/>
    <property type="evidence" value="ECO:0007669"/>
    <property type="project" value="UniProtKB-KW"/>
</dbReference>
<accession>A0A1H6D950</accession>
<dbReference type="PROSITE" id="PS50011">
    <property type="entry name" value="PROTEIN_KINASE_DOM"/>
    <property type="match status" value="1"/>
</dbReference>
<keyword evidence="5" id="KW-0812">Transmembrane</keyword>
<dbReference type="Pfam" id="PF00069">
    <property type="entry name" value="Pkinase"/>
    <property type="match status" value="1"/>
</dbReference>
<feature type="domain" description="PPM-type phosphatase" evidence="7">
    <location>
        <begin position="8"/>
        <end position="239"/>
    </location>
</feature>
<keyword evidence="2" id="KW-0547">Nucleotide-binding</keyword>
<dbReference type="PROSITE" id="PS51746">
    <property type="entry name" value="PPM_2"/>
    <property type="match status" value="1"/>
</dbReference>
<dbReference type="InterPro" id="IPR011009">
    <property type="entry name" value="Kinase-like_dom_sf"/>
</dbReference>
<dbReference type="SMART" id="SM00332">
    <property type="entry name" value="PP2Cc"/>
    <property type="match status" value="1"/>
</dbReference>
<dbReference type="InterPro" id="IPR001932">
    <property type="entry name" value="PPM-type_phosphatase-like_dom"/>
</dbReference>
<keyword evidence="5" id="KW-0472">Membrane</keyword>
<keyword evidence="1" id="KW-0808">Transferase</keyword>
<feature type="transmembrane region" description="Helical" evidence="5">
    <location>
        <begin position="555"/>
        <end position="572"/>
    </location>
</feature>
<dbReference type="SMART" id="SM00220">
    <property type="entry name" value="S_TKc"/>
    <property type="match status" value="1"/>
</dbReference>
<dbReference type="SUPFAM" id="SSF81606">
    <property type="entry name" value="PP2C-like"/>
    <property type="match status" value="1"/>
</dbReference>
<reference evidence="8 9" key="1">
    <citation type="submission" date="2016-10" db="EMBL/GenBank/DDBJ databases">
        <authorList>
            <person name="de Groot N.N."/>
        </authorList>
    </citation>
    <scope>NUCLEOTIDE SEQUENCE [LARGE SCALE GENOMIC DNA]</scope>
    <source>
        <strain evidence="8 9">DSM 22012</strain>
    </source>
</reference>
<dbReference type="EMBL" id="FNVQ01000005">
    <property type="protein sequence ID" value="SEG81185.1"/>
    <property type="molecule type" value="Genomic_DNA"/>
</dbReference>
<dbReference type="GO" id="GO:0005524">
    <property type="term" value="F:ATP binding"/>
    <property type="evidence" value="ECO:0007669"/>
    <property type="project" value="UniProtKB-KW"/>
</dbReference>
<evidence type="ECO:0000256" key="2">
    <source>
        <dbReference type="ARBA" id="ARBA00022741"/>
    </source>
</evidence>
<keyword evidence="9" id="KW-1185">Reference proteome</keyword>
<evidence type="ECO:0000313" key="8">
    <source>
        <dbReference type="EMBL" id="SEG81185.1"/>
    </source>
</evidence>
<evidence type="ECO:0000256" key="1">
    <source>
        <dbReference type="ARBA" id="ARBA00022679"/>
    </source>
</evidence>
<evidence type="ECO:0000256" key="5">
    <source>
        <dbReference type="SAM" id="Phobius"/>
    </source>
</evidence>
<dbReference type="Gene3D" id="1.10.510.10">
    <property type="entry name" value="Transferase(Phosphotransferase) domain 1"/>
    <property type="match status" value="1"/>
</dbReference>
<keyword evidence="5" id="KW-1133">Transmembrane helix</keyword>
<evidence type="ECO:0000259" key="6">
    <source>
        <dbReference type="PROSITE" id="PS50011"/>
    </source>
</evidence>
<keyword evidence="8" id="KW-0723">Serine/threonine-protein kinase</keyword>
<dbReference type="PANTHER" id="PTHR43289">
    <property type="entry name" value="MITOGEN-ACTIVATED PROTEIN KINASE KINASE KINASE 20-RELATED"/>
    <property type="match status" value="1"/>
</dbReference>
<dbReference type="SMART" id="SM00331">
    <property type="entry name" value="PP2C_SIG"/>
    <property type="match status" value="1"/>
</dbReference>
<dbReference type="SUPFAM" id="SSF56112">
    <property type="entry name" value="Protein kinase-like (PK-like)"/>
    <property type="match status" value="1"/>
</dbReference>
<dbReference type="PROSITE" id="PS00108">
    <property type="entry name" value="PROTEIN_KINASE_ST"/>
    <property type="match status" value="1"/>
</dbReference>
<dbReference type="RefSeq" id="WP_104004978.1">
    <property type="nucleotide sequence ID" value="NZ_FNVQ01000005.1"/>
</dbReference>
<dbReference type="Proteomes" id="UP000236745">
    <property type="component" value="Unassembled WGS sequence"/>
</dbReference>
<evidence type="ECO:0000256" key="4">
    <source>
        <dbReference type="ARBA" id="ARBA00022840"/>
    </source>
</evidence>
<dbReference type="Pfam" id="PF13672">
    <property type="entry name" value="PP2C_2"/>
    <property type="match status" value="1"/>
</dbReference>
<dbReference type="InterPro" id="IPR036457">
    <property type="entry name" value="PPM-type-like_dom_sf"/>
</dbReference>
<keyword evidence="4" id="KW-0067">ATP-binding</keyword>
<dbReference type="Gene3D" id="3.60.40.10">
    <property type="entry name" value="PPM-type phosphatase domain"/>
    <property type="match status" value="1"/>
</dbReference>
<name>A0A1H6D950_9GAMM</name>
<dbReference type="InterPro" id="IPR000719">
    <property type="entry name" value="Prot_kinase_dom"/>
</dbReference>
<dbReference type="AlphaFoldDB" id="A0A1H6D950"/>
<evidence type="ECO:0000313" key="9">
    <source>
        <dbReference type="Proteomes" id="UP000236745"/>
    </source>
</evidence>
<organism evidence="8 9">
    <name type="scientific">Marinobacterium lutimaris</name>
    <dbReference type="NCBI Taxonomy" id="568106"/>
    <lineage>
        <taxon>Bacteria</taxon>
        <taxon>Pseudomonadati</taxon>
        <taxon>Pseudomonadota</taxon>
        <taxon>Gammaproteobacteria</taxon>
        <taxon>Oceanospirillales</taxon>
        <taxon>Oceanospirillaceae</taxon>
        <taxon>Marinobacterium</taxon>
    </lineage>
</organism>
<evidence type="ECO:0000256" key="3">
    <source>
        <dbReference type="ARBA" id="ARBA00022777"/>
    </source>
</evidence>
<dbReference type="PANTHER" id="PTHR43289:SF6">
    <property type="entry name" value="SERINE_THREONINE-PROTEIN KINASE NEKL-3"/>
    <property type="match status" value="1"/>
</dbReference>
<proteinExistence type="predicted"/>
<keyword evidence="3 8" id="KW-0418">Kinase</keyword>
<sequence>MSNSLRLSIGQFSDKGRKQQNQDFHGVLVPEEPQLTLKGAALAIADGISSSPVSQIASAAAVKTFLDDYFCTSDAWTVKTAAARVIQASNSWLCSQTRRSEYRYERDRGYVCTFSALVLKSTTAHLFHAGDSRIYRARGNGLEQLTKDHRLWVSQEESYLSRALGIEDHLELDYEALPLAVGDTFLLATDGVYEHVDATFILYAIQEHRDDLDRAAEAIVHQAFEQGSPDNLSLQIVRVDALPRPEESALSLQVDNLPLPPPLEAGAELDGYRIVREIHATSRSHVYLAVDNDSGERVILKTPSIDLGEDPAYLERFMMEEWIARRLNSPHVLQAVQSARPKSCLYTLSEYIEGQTLAQWLIDNPAPDLEKVRDIIEQIARGLRAFHRLEMLHQDLKPDNLMIDNSGTVKIIDFGSTRVAGIDETLLGQDQPAILGTALYTAPEYFLGEPASPRSDLYSLAVITYQMLSGRFPYGPQVARARTRAAQRRLQYDPVLDDEREIPAWIDATLKKALNPDPLKRYDELSEFIHDLRKPGQAFLSRNRPPLIERNPVQFWQGVSALLAAVIVYLVMRLN</sequence>
<evidence type="ECO:0000259" key="7">
    <source>
        <dbReference type="PROSITE" id="PS51746"/>
    </source>
</evidence>
<dbReference type="InterPro" id="IPR008271">
    <property type="entry name" value="Ser/Thr_kinase_AS"/>
</dbReference>
<dbReference type="OrthoDB" id="9801841at2"/>
<protein>
    <submittedName>
        <fullName evidence="8">Serine/threonine protein kinase</fullName>
    </submittedName>
</protein>